<dbReference type="GO" id="GO:0005576">
    <property type="term" value="C:extracellular region"/>
    <property type="evidence" value="ECO:0007669"/>
    <property type="project" value="UniProtKB-SubCell"/>
</dbReference>
<evidence type="ECO:0000256" key="1">
    <source>
        <dbReference type="ARBA" id="ARBA00004613"/>
    </source>
</evidence>
<dbReference type="AlphaFoldDB" id="A0A224XZ39"/>
<evidence type="ECO:0000256" key="2">
    <source>
        <dbReference type="ARBA" id="ARBA00022525"/>
    </source>
</evidence>
<evidence type="ECO:0000313" key="6">
    <source>
        <dbReference type="EMBL" id="JAW13359.1"/>
    </source>
</evidence>
<feature type="chain" id="PRO_5011968290" evidence="5">
    <location>
        <begin position="19"/>
        <end position="184"/>
    </location>
</feature>
<reference evidence="6" key="1">
    <citation type="journal article" date="2018" name="PLoS Negl. Trop. Dis.">
        <title>An insight into the salivary gland and fat body transcriptome of Panstrongylus lignarius (Hemiptera: Heteroptera), the main vector of Chagas disease in Peru.</title>
        <authorList>
            <person name="Nevoa J.C."/>
            <person name="Mendes M.T."/>
            <person name="da Silva M.V."/>
            <person name="Soares S.C."/>
            <person name="Oliveira C.J.F."/>
            <person name="Ribeiro J.M.C."/>
        </authorList>
    </citation>
    <scope>NUCLEOTIDE SEQUENCE</scope>
</reference>
<evidence type="ECO:0000256" key="3">
    <source>
        <dbReference type="ARBA" id="ARBA00022729"/>
    </source>
</evidence>
<accession>A0A224XZ39</accession>
<feature type="signal peptide" evidence="5">
    <location>
        <begin position="1"/>
        <end position="18"/>
    </location>
</feature>
<dbReference type="Gene3D" id="2.40.128.20">
    <property type="match status" value="1"/>
</dbReference>
<dbReference type="Pfam" id="PF03973">
    <property type="entry name" value="Triabin"/>
    <property type="match status" value="1"/>
</dbReference>
<dbReference type="InterPro" id="IPR005657">
    <property type="entry name" value="Triabi/Procalin"/>
</dbReference>
<dbReference type="GO" id="GO:0030682">
    <property type="term" value="P:symbiont-mediated perturbation of host defenses"/>
    <property type="evidence" value="ECO:0007669"/>
    <property type="project" value="InterPro"/>
</dbReference>
<comment type="similarity">
    <text evidence="4">Belongs to the calycin superfamily. Triabin family.</text>
</comment>
<dbReference type="SUPFAM" id="SSF50814">
    <property type="entry name" value="Lipocalins"/>
    <property type="match status" value="1"/>
</dbReference>
<dbReference type="CDD" id="cd19423">
    <property type="entry name" value="lipocalin_LTBP1-like"/>
    <property type="match status" value="1"/>
</dbReference>
<sequence length="184" mass="20519">MKTFIALTFIGILTYAYAELVTIKECKNVTAMDDFSATTFFQGQWYVTHVKNVTSPTVCQTFDTSQEGDKLIVKFGSNGKDDGTNNEVRCEATKEEENAKIISFGCTANGESIFQANFIVMCTDYDDYAVFYRCITFEGTGSKADNYLVLRRTGGNEKIPNKAKSLTEKLELKKCSEITQSSCL</sequence>
<dbReference type="InterPro" id="IPR012674">
    <property type="entry name" value="Calycin"/>
</dbReference>
<evidence type="ECO:0000256" key="5">
    <source>
        <dbReference type="SAM" id="SignalP"/>
    </source>
</evidence>
<keyword evidence="3 5" id="KW-0732">Signal</keyword>
<keyword evidence="2" id="KW-0964">Secreted</keyword>
<protein>
    <submittedName>
        <fullName evidence="6">Putative salivary lipocalin lipocalin</fullName>
    </submittedName>
</protein>
<dbReference type="EMBL" id="GFTR01003067">
    <property type="protein sequence ID" value="JAW13359.1"/>
    <property type="molecule type" value="Transcribed_RNA"/>
</dbReference>
<proteinExistence type="inferred from homology"/>
<comment type="subcellular location">
    <subcellularLocation>
        <location evidence="1">Secreted</location>
    </subcellularLocation>
</comment>
<name>A0A224XZ39_9HEMI</name>
<evidence type="ECO:0000256" key="4">
    <source>
        <dbReference type="ARBA" id="ARBA00034121"/>
    </source>
</evidence>
<organism evidence="6">
    <name type="scientific">Panstrongylus lignarius</name>
    <dbReference type="NCBI Taxonomy" id="156445"/>
    <lineage>
        <taxon>Eukaryota</taxon>
        <taxon>Metazoa</taxon>
        <taxon>Ecdysozoa</taxon>
        <taxon>Arthropoda</taxon>
        <taxon>Hexapoda</taxon>
        <taxon>Insecta</taxon>
        <taxon>Pterygota</taxon>
        <taxon>Neoptera</taxon>
        <taxon>Paraneoptera</taxon>
        <taxon>Hemiptera</taxon>
        <taxon>Heteroptera</taxon>
        <taxon>Panheteroptera</taxon>
        <taxon>Cimicomorpha</taxon>
        <taxon>Reduviidae</taxon>
        <taxon>Triatominae</taxon>
        <taxon>Panstrongylus</taxon>
    </lineage>
</organism>